<name>A0A3M9Y1C7_9PEZI</name>
<accession>A0A3M9Y1C7</accession>
<feature type="chain" id="PRO_5018059371" evidence="2">
    <location>
        <begin position="21"/>
        <end position="329"/>
    </location>
</feature>
<dbReference type="RefSeq" id="XP_028492467.1">
    <property type="nucleotide sequence ID" value="XM_028634854.1"/>
</dbReference>
<dbReference type="EMBL" id="RBVV01000109">
    <property type="protein sequence ID" value="RNJ54309.1"/>
    <property type="molecule type" value="Genomic_DNA"/>
</dbReference>
<evidence type="ECO:0000313" key="3">
    <source>
        <dbReference type="EMBL" id="RNJ54309.1"/>
    </source>
</evidence>
<proteinExistence type="predicted"/>
<organism evidence="3 4">
    <name type="scientific">Verticillium nonalfalfae</name>
    <dbReference type="NCBI Taxonomy" id="1051616"/>
    <lineage>
        <taxon>Eukaryota</taxon>
        <taxon>Fungi</taxon>
        <taxon>Dikarya</taxon>
        <taxon>Ascomycota</taxon>
        <taxon>Pezizomycotina</taxon>
        <taxon>Sordariomycetes</taxon>
        <taxon>Hypocreomycetidae</taxon>
        <taxon>Glomerellales</taxon>
        <taxon>Plectosphaerellaceae</taxon>
        <taxon>Verticillium</taxon>
    </lineage>
</organism>
<keyword evidence="2" id="KW-0732">Signal</keyword>
<dbReference type="GeneID" id="39604290"/>
<evidence type="ECO:0000256" key="1">
    <source>
        <dbReference type="SAM" id="Coils"/>
    </source>
</evidence>
<protein>
    <submittedName>
        <fullName evidence="3">Uncharacterized protein</fullName>
    </submittedName>
</protein>
<reference evidence="3 4" key="1">
    <citation type="submission" date="2018-10" db="EMBL/GenBank/DDBJ databases">
        <title>Genome sequence of Verticillium nonalfalfae VnAa140.</title>
        <authorList>
            <person name="Stajich J.E."/>
            <person name="Kasson M.T."/>
        </authorList>
    </citation>
    <scope>NUCLEOTIDE SEQUENCE [LARGE SCALE GENOMIC DNA]</scope>
    <source>
        <strain evidence="3 4">VnAa140</strain>
    </source>
</reference>
<feature type="coiled-coil region" evidence="1">
    <location>
        <begin position="292"/>
        <end position="327"/>
    </location>
</feature>
<gene>
    <name evidence="3" type="ORF">D7B24_000601</name>
</gene>
<dbReference type="AlphaFoldDB" id="A0A3M9Y1C7"/>
<sequence length="329" mass="35970">MKANTLVIVAACALAQTVAGGPITPLSRAASATNTTIAANTTNTTANTTNTTAPTTLDKSKELPFLTTLKSSKKLQDSILPKIGSNIDLDKANTMQDLIGELSDAELARLTSVFDEQDMARLTTSGFDEADLAKLASLPALAPAPAPAPATFLSAPASDKEKFVKDSRDFSHALAGIFEEASNDKEEQIIFDNVLSFLGLEVGDVFDLAKVEDALLEKMSEDVVEDVPGYENGREAAVVKRGEPKAKKGEGSRWTRKGKNICPYDREDLTGCQRPSAHDDHQQLYDNAVRFIAQWEKDYKEQEEITQRLFEKEQREEREAMEKAKKKTA</sequence>
<keyword evidence="4" id="KW-1185">Reference proteome</keyword>
<evidence type="ECO:0000313" key="4">
    <source>
        <dbReference type="Proteomes" id="UP000267145"/>
    </source>
</evidence>
<comment type="caution">
    <text evidence="3">The sequence shown here is derived from an EMBL/GenBank/DDBJ whole genome shotgun (WGS) entry which is preliminary data.</text>
</comment>
<feature type="signal peptide" evidence="2">
    <location>
        <begin position="1"/>
        <end position="20"/>
    </location>
</feature>
<keyword evidence="1" id="KW-0175">Coiled coil</keyword>
<evidence type="ECO:0000256" key="2">
    <source>
        <dbReference type="SAM" id="SignalP"/>
    </source>
</evidence>
<dbReference type="Proteomes" id="UP000267145">
    <property type="component" value="Unassembled WGS sequence"/>
</dbReference>